<reference evidence="2" key="1">
    <citation type="journal article" date="2014" name="Proc. Natl. Acad. Sci. U.S.A.">
        <title>Extensive sampling of basidiomycete genomes demonstrates inadequacy of the white-rot/brown-rot paradigm for wood decay fungi.</title>
        <authorList>
            <person name="Riley R."/>
            <person name="Salamov A.A."/>
            <person name="Brown D.W."/>
            <person name="Nagy L.G."/>
            <person name="Floudas D."/>
            <person name="Held B.W."/>
            <person name="Levasseur A."/>
            <person name="Lombard V."/>
            <person name="Morin E."/>
            <person name="Otillar R."/>
            <person name="Lindquist E.A."/>
            <person name="Sun H."/>
            <person name="LaButti K.M."/>
            <person name="Schmutz J."/>
            <person name="Jabbour D."/>
            <person name="Luo H."/>
            <person name="Baker S.E."/>
            <person name="Pisabarro A.G."/>
            <person name="Walton J.D."/>
            <person name="Blanchette R.A."/>
            <person name="Henrissat B."/>
            <person name="Martin F."/>
            <person name="Cullen D."/>
            <person name="Hibbett D.S."/>
            <person name="Grigoriev I.V."/>
        </authorList>
    </citation>
    <scope>NUCLEOTIDE SEQUENCE [LARGE SCALE GENOMIC DNA]</scope>
    <source>
        <strain evidence="2">MUCL 33604</strain>
    </source>
</reference>
<dbReference type="OrthoDB" id="3191568at2759"/>
<accession>A0A067PHI3</accession>
<evidence type="ECO:0000313" key="1">
    <source>
        <dbReference type="EMBL" id="KDQ53310.1"/>
    </source>
</evidence>
<dbReference type="HOGENOM" id="CLU_1570855_0_0_1"/>
<dbReference type="InParanoid" id="A0A067PHI3"/>
<keyword evidence="2" id="KW-1185">Reference proteome</keyword>
<evidence type="ECO:0000313" key="2">
    <source>
        <dbReference type="Proteomes" id="UP000027265"/>
    </source>
</evidence>
<dbReference type="EMBL" id="KL197734">
    <property type="protein sequence ID" value="KDQ53310.1"/>
    <property type="molecule type" value="Genomic_DNA"/>
</dbReference>
<organism evidence="1 2">
    <name type="scientific">Jaapia argillacea MUCL 33604</name>
    <dbReference type="NCBI Taxonomy" id="933084"/>
    <lineage>
        <taxon>Eukaryota</taxon>
        <taxon>Fungi</taxon>
        <taxon>Dikarya</taxon>
        <taxon>Basidiomycota</taxon>
        <taxon>Agaricomycotina</taxon>
        <taxon>Agaricomycetes</taxon>
        <taxon>Agaricomycetidae</taxon>
        <taxon>Jaapiales</taxon>
        <taxon>Jaapiaceae</taxon>
        <taxon>Jaapia</taxon>
    </lineage>
</organism>
<dbReference type="AlphaFoldDB" id="A0A067PHI3"/>
<proteinExistence type="predicted"/>
<protein>
    <submittedName>
        <fullName evidence="1">Uncharacterized protein</fullName>
    </submittedName>
</protein>
<sequence>MEVESYSAMPLPLSSPNFWFDTLSLPSTFPELHADDITGKYVSVPSRAPWKYTQPAKNTTVGNCTNPYSVSTYINPFAVWDGSPTPSSSRSSPEPHFSTPSIYGALPYLSPISSPLPDTVNFAFTHLKPTILNSTFINSRQKPVGSVYTDSLRVFTLLKDNERRNMAMVE</sequence>
<name>A0A067PHI3_9AGAM</name>
<gene>
    <name evidence="1" type="ORF">JAAARDRAFT_197476</name>
</gene>
<dbReference type="Proteomes" id="UP000027265">
    <property type="component" value="Unassembled WGS sequence"/>
</dbReference>